<reference evidence="2" key="1">
    <citation type="submission" date="2022-11" db="EMBL/GenBank/DDBJ databases">
        <authorList>
            <person name="Morgan W.R."/>
            <person name="Tartar A."/>
        </authorList>
    </citation>
    <scope>NUCLEOTIDE SEQUENCE</scope>
    <source>
        <strain evidence="2">ARSEF 373</strain>
    </source>
</reference>
<dbReference type="InterPro" id="IPR032675">
    <property type="entry name" value="LRR_dom_sf"/>
</dbReference>
<comment type="caution">
    <text evidence="2">The sequence shown here is derived from an EMBL/GenBank/DDBJ whole genome shotgun (WGS) entry which is preliminary data.</text>
</comment>
<protein>
    <submittedName>
        <fullName evidence="2">Uncharacterized protein</fullName>
    </submittedName>
</protein>
<sequence length="437" mass="48081">MLDFVSTVLLPAAVFVPYYQAFDPTIGDFPVVNYYTEEWLSNQVNEYQVLLVQSWSDLGSKMLFAANLLSCMGLAKSLIRRKSGTSAAIQVINVASRVVPSAVEGNMDTKLARSRPNHARRFLECAMSLAHIAFVVWGGAVIGLQLQTTLKSSFSECHVQLYPWLSSSKPSCLFLEFNCITATHPVTGVEAEVQSYIEQIDGDVLLFFTIKHCPALYMPSATQQLHRLQGLKMQNVTIVEWGDDAALTNTHNPNIMVAYFADVRVNGIPQGLLSADFPKQLSDVEFCICNFSSLPPTLPTKWNQGMWVSLDYAQFTAIPDMLLEMNVQYLTMAANQIDTLPEGWLTHATMVEIPLNPLSVVPDIDPATVSLASLAVASTSVSVLPHWVDAAYIGAGRQFHAADTPLCKNASYVFPPGVSREDICLDGHNCKLFYGIS</sequence>
<keyword evidence="1" id="KW-0732">Signal</keyword>
<feature type="signal peptide" evidence="1">
    <location>
        <begin position="1"/>
        <end position="21"/>
    </location>
</feature>
<evidence type="ECO:0000313" key="3">
    <source>
        <dbReference type="Proteomes" id="UP001146120"/>
    </source>
</evidence>
<dbReference type="Proteomes" id="UP001146120">
    <property type="component" value="Unassembled WGS sequence"/>
</dbReference>
<gene>
    <name evidence="2" type="ORF">N0F65_008462</name>
</gene>
<organism evidence="2 3">
    <name type="scientific">Lagenidium giganteum</name>
    <dbReference type="NCBI Taxonomy" id="4803"/>
    <lineage>
        <taxon>Eukaryota</taxon>
        <taxon>Sar</taxon>
        <taxon>Stramenopiles</taxon>
        <taxon>Oomycota</taxon>
        <taxon>Peronosporomycetes</taxon>
        <taxon>Pythiales</taxon>
        <taxon>Pythiaceae</taxon>
    </lineage>
</organism>
<dbReference type="SUPFAM" id="SSF52058">
    <property type="entry name" value="L domain-like"/>
    <property type="match status" value="1"/>
</dbReference>
<accession>A0AAV2YHZ8</accession>
<reference evidence="2" key="2">
    <citation type="journal article" date="2023" name="Microbiol Resour">
        <title>Decontamination and Annotation of the Draft Genome Sequence of the Oomycete Lagenidium giganteum ARSEF 373.</title>
        <authorList>
            <person name="Morgan W.R."/>
            <person name="Tartar A."/>
        </authorList>
    </citation>
    <scope>NUCLEOTIDE SEQUENCE</scope>
    <source>
        <strain evidence="2">ARSEF 373</strain>
    </source>
</reference>
<feature type="chain" id="PRO_5043416295" evidence="1">
    <location>
        <begin position="22"/>
        <end position="437"/>
    </location>
</feature>
<dbReference type="AlphaFoldDB" id="A0AAV2YHZ8"/>
<evidence type="ECO:0000256" key="1">
    <source>
        <dbReference type="SAM" id="SignalP"/>
    </source>
</evidence>
<dbReference type="EMBL" id="DAKRPA010000365">
    <property type="protein sequence ID" value="DAZ92934.1"/>
    <property type="molecule type" value="Genomic_DNA"/>
</dbReference>
<name>A0AAV2YHZ8_9STRA</name>
<evidence type="ECO:0000313" key="2">
    <source>
        <dbReference type="EMBL" id="DAZ92934.1"/>
    </source>
</evidence>
<keyword evidence="3" id="KW-1185">Reference proteome</keyword>
<proteinExistence type="predicted"/>
<dbReference type="Gene3D" id="3.80.10.10">
    <property type="entry name" value="Ribonuclease Inhibitor"/>
    <property type="match status" value="1"/>
</dbReference>